<keyword evidence="2" id="KW-1185">Reference proteome</keyword>
<evidence type="ECO:0000313" key="2">
    <source>
        <dbReference type="Proteomes" id="UP000291084"/>
    </source>
</evidence>
<dbReference type="EMBL" id="AP015043">
    <property type="protein sequence ID" value="BAU00558.1"/>
    <property type="molecule type" value="Genomic_DNA"/>
</dbReference>
<accession>A0A0S3T5R0</accession>
<feature type="non-terminal residue" evidence="1">
    <location>
        <position position="1"/>
    </location>
</feature>
<protein>
    <submittedName>
        <fullName evidence="1">Uncharacterized protein</fullName>
    </submittedName>
</protein>
<evidence type="ECO:0000313" key="1">
    <source>
        <dbReference type="EMBL" id="BAU00558.1"/>
    </source>
</evidence>
<organism evidence="1 2">
    <name type="scientific">Vigna angularis var. angularis</name>
    <dbReference type="NCBI Taxonomy" id="157739"/>
    <lineage>
        <taxon>Eukaryota</taxon>
        <taxon>Viridiplantae</taxon>
        <taxon>Streptophyta</taxon>
        <taxon>Embryophyta</taxon>
        <taxon>Tracheophyta</taxon>
        <taxon>Spermatophyta</taxon>
        <taxon>Magnoliopsida</taxon>
        <taxon>eudicotyledons</taxon>
        <taxon>Gunneridae</taxon>
        <taxon>Pentapetalae</taxon>
        <taxon>rosids</taxon>
        <taxon>fabids</taxon>
        <taxon>Fabales</taxon>
        <taxon>Fabaceae</taxon>
        <taxon>Papilionoideae</taxon>
        <taxon>50 kb inversion clade</taxon>
        <taxon>NPAAA clade</taxon>
        <taxon>indigoferoid/millettioid clade</taxon>
        <taxon>Phaseoleae</taxon>
        <taxon>Vigna</taxon>
    </lineage>
</organism>
<proteinExistence type="predicted"/>
<gene>
    <name evidence="1" type="primary">Vigan.10G216300</name>
    <name evidence="1" type="ORF">VIGAN_10216300</name>
</gene>
<reference evidence="1 2" key="1">
    <citation type="journal article" date="2015" name="Sci. Rep.">
        <title>The power of single molecule real-time sequencing technology in the de novo assembly of a eukaryotic genome.</title>
        <authorList>
            <person name="Sakai H."/>
            <person name="Naito K."/>
            <person name="Ogiso-Tanaka E."/>
            <person name="Takahashi Y."/>
            <person name="Iseki K."/>
            <person name="Muto C."/>
            <person name="Satou K."/>
            <person name="Teruya K."/>
            <person name="Shiroma A."/>
            <person name="Shimoji M."/>
            <person name="Hirano T."/>
            <person name="Itoh T."/>
            <person name="Kaga A."/>
            <person name="Tomooka N."/>
        </authorList>
    </citation>
    <scope>NUCLEOTIDE SEQUENCE [LARGE SCALE GENOMIC DNA]</scope>
    <source>
        <strain evidence="2">cv. Shumari</strain>
    </source>
</reference>
<name>A0A0S3T5R0_PHAAN</name>
<dbReference type="AlphaFoldDB" id="A0A0S3T5R0"/>
<dbReference type="Proteomes" id="UP000291084">
    <property type="component" value="Chromosome 10"/>
</dbReference>
<sequence>SEEKNGPLNSNLFLEPNCFLQPIIFISTPDRTSKIFKYLSTVTPHHHRCCYCVIRWLFQKKEQNMLKKIVPKFFSKNYFYKLILNIIQPHKIFFL</sequence>